<keyword evidence="1" id="KW-1133">Transmembrane helix</keyword>
<evidence type="ECO:0000313" key="3">
    <source>
        <dbReference type="Proteomes" id="UP000293874"/>
    </source>
</evidence>
<feature type="transmembrane region" description="Helical" evidence="1">
    <location>
        <begin position="25"/>
        <end position="49"/>
    </location>
</feature>
<gene>
    <name evidence="2" type="ORF">EV199_5989</name>
</gene>
<accession>A0A4Q7M8G6</accession>
<evidence type="ECO:0000313" key="2">
    <source>
        <dbReference type="EMBL" id="RZS63891.1"/>
    </source>
</evidence>
<dbReference type="AlphaFoldDB" id="A0A4Q7M8G6"/>
<reference evidence="2 3" key="1">
    <citation type="submission" date="2019-02" db="EMBL/GenBank/DDBJ databases">
        <title>Genomic Encyclopedia of Type Strains, Phase IV (KMG-IV): sequencing the most valuable type-strain genomes for metagenomic binning, comparative biology and taxonomic classification.</title>
        <authorList>
            <person name="Goeker M."/>
        </authorList>
    </citation>
    <scope>NUCLEOTIDE SEQUENCE [LARGE SCALE GENOMIC DNA]</scope>
    <source>
        <strain evidence="2 3">DSM 18116</strain>
    </source>
</reference>
<dbReference type="EMBL" id="SGXA01000007">
    <property type="protein sequence ID" value="RZS63891.1"/>
    <property type="molecule type" value="Genomic_DNA"/>
</dbReference>
<dbReference type="OrthoDB" id="675796at2"/>
<protein>
    <submittedName>
        <fullName evidence="2">Uncharacterized protein</fullName>
    </submittedName>
</protein>
<dbReference type="Proteomes" id="UP000293874">
    <property type="component" value="Unassembled WGS sequence"/>
</dbReference>
<keyword evidence="1" id="KW-0812">Transmembrane</keyword>
<dbReference type="RefSeq" id="WP_130544465.1">
    <property type="nucleotide sequence ID" value="NZ_CP042431.1"/>
</dbReference>
<evidence type="ECO:0000256" key="1">
    <source>
        <dbReference type="SAM" id="Phobius"/>
    </source>
</evidence>
<keyword evidence="3" id="KW-1185">Reference proteome</keyword>
<sequence length="103" mass="11987">MLSAKERRFIKYWEEQRVGGQRPYLILYILTGTFISTIIVFFLFAMLGIDLEGTIWMVPVISVIAITVISVTTWKRNEKRFKEIVKREMEEGMGDGENHTNGK</sequence>
<proteinExistence type="predicted"/>
<keyword evidence="1" id="KW-0472">Membrane</keyword>
<comment type="caution">
    <text evidence="2">The sequence shown here is derived from an EMBL/GenBank/DDBJ whole genome shotgun (WGS) entry which is preliminary data.</text>
</comment>
<name>A0A4Q7M8G6_9BACT</name>
<organism evidence="2 3">
    <name type="scientific">Pseudobacter ginsenosidimutans</name>
    <dbReference type="NCBI Taxonomy" id="661488"/>
    <lineage>
        <taxon>Bacteria</taxon>
        <taxon>Pseudomonadati</taxon>
        <taxon>Bacteroidota</taxon>
        <taxon>Chitinophagia</taxon>
        <taxon>Chitinophagales</taxon>
        <taxon>Chitinophagaceae</taxon>
        <taxon>Pseudobacter</taxon>
    </lineage>
</organism>
<feature type="transmembrane region" description="Helical" evidence="1">
    <location>
        <begin position="55"/>
        <end position="74"/>
    </location>
</feature>